<accession>A0ABN2VFB0</accession>
<name>A0ABN2VFB0_9ACTN</name>
<keyword evidence="2" id="KW-1185">Reference proteome</keyword>
<dbReference type="Proteomes" id="UP001500751">
    <property type="component" value="Unassembled WGS sequence"/>
</dbReference>
<dbReference type="EMBL" id="BAAAQN010000081">
    <property type="protein sequence ID" value="GAA2061083.1"/>
    <property type="molecule type" value="Genomic_DNA"/>
</dbReference>
<comment type="caution">
    <text evidence="1">The sequence shown here is derived from an EMBL/GenBank/DDBJ whole genome shotgun (WGS) entry which is preliminary data.</text>
</comment>
<sequence length="83" mass="8218">MTSVCPVALTDASRVTIGAGGSQWPLISLPDSGGTPADKIVEILACIGDADRAALAVYCNALSGYTDALAVLSCPPTALGLAV</sequence>
<reference evidence="1 2" key="1">
    <citation type="journal article" date="2019" name="Int. J. Syst. Evol. Microbiol.">
        <title>The Global Catalogue of Microorganisms (GCM) 10K type strain sequencing project: providing services to taxonomists for standard genome sequencing and annotation.</title>
        <authorList>
            <consortium name="The Broad Institute Genomics Platform"/>
            <consortium name="The Broad Institute Genome Sequencing Center for Infectious Disease"/>
            <person name="Wu L."/>
            <person name="Ma J."/>
        </authorList>
    </citation>
    <scope>NUCLEOTIDE SEQUENCE [LARGE SCALE GENOMIC DNA]</scope>
    <source>
        <strain evidence="1 2">JCM 16014</strain>
    </source>
</reference>
<gene>
    <name evidence="1" type="ORF">GCM10009839_85020</name>
</gene>
<protein>
    <submittedName>
        <fullName evidence="1">Uncharacterized protein</fullName>
    </submittedName>
</protein>
<organism evidence="1 2">
    <name type="scientific">Catenulispora yoronensis</name>
    <dbReference type="NCBI Taxonomy" id="450799"/>
    <lineage>
        <taxon>Bacteria</taxon>
        <taxon>Bacillati</taxon>
        <taxon>Actinomycetota</taxon>
        <taxon>Actinomycetes</taxon>
        <taxon>Catenulisporales</taxon>
        <taxon>Catenulisporaceae</taxon>
        <taxon>Catenulispora</taxon>
    </lineage>
</organism>
<evidence type="ECO:0000313" key="1">
    <source>
        <dbReference type="EMBL" id="GAA2061083.1"/>
    </source>
</evidence>
<proteinExistence type="predicted"/>
<evidence type="ECO:0000313" key="2">
    <source>
        <dbReference type="Proteomes" id="UP001500751"/>
    </source>
</evidence>